<dbReference type="PANTHER" id="PTHR43000">
    <property type="entry name" value="DTDP-D-GLUCOSE 4,6-DEHYDRATASE-RELATED"/>
    <property type="match status" value="1"/>
</dbReference>
<sequence>MSRQAAMRLLVTGASGFVGRAVLRNAAERGWCVRAAVRSPSSPRPPHAHEHVVADLGSADWTTAVHGVDAIIHLAARVHVMRDRSGDPLSEFRRVNVLGTERLAQAAAAAGVHRFVLVSTVKVHGEERDEAYRESDAPAPGEPYGHSKLEAERAVDAVATATGLGVVVVRPPLVYGPGVRANFRAMLKAVDRGIPLPLANVRNRRSMIYVENLADALLACAADARAAGRTYLVSDGEDLSTPEMLRTLAGALGRPSRLFPAPPGALWLARRLPRFGAAARRLIGSLTVDLSKIQAELGWRAPVPVSVGLADTARWFLDRGGGE</sequence>
<name>B8JCN2_ANAD2</name>
<feature type="domain" description="NAD-dependent epimerase/dehydratase" evidence="2">
    <location>
        <begin position="10"/>
        <end position="232"/>
    </location>
</feature>
<dbReference type="AlphaFoldDB" id="B8JCN2"/>
<organism evidence="3 4">
    <name type="scientific">Anaeromyxobacter dehalogenans (strain ATCC BAA-258 / DSM 21875 / 2CP-1)</name>
    <dbReference type="NCBI Taxonomy" id="455488"/>
    <lineage>
        <taxon>Bacteria</taxon>
        <taxon>Pseudomonadati</taxon>
        <taxon>Myxococcota</taxon>
        <taxon>Myxococcia</taxon>
        <taxon>Myxococcales</taxon>
        <taxon>Cystobacterineae</taxon>
        <taxon>Anaeromyxobacteraceae</taxon>
        <taxon>Anaeromyxobacter</taxon>
    </lineage>
</organism>
<dbReference type="Proteomes" id="UP000007089">
    <property type="component" value="Chromosome"/>
</dbReference>
<evidence type="ECO:0000256" key="1">
    <source>
        <dbReference type="ARBA" id="ARBA00007637"/>
    </source>
</evidence>
<proteinExistence type="inferred from homology"/>
<dbReference type="InterPro" id="IPR001509">
    <property type="entry name" value="Epimerase_deHydtase"/>
</dbReference>
<dbReference type="HOGENOM" id="CLU_007383_6_1_7"/>
<dbReference type="Pfam" id="PF01370">
    <property type="entry name" value="Epimerase"/>
    <property type="match status" value="1"/>
</dbReference>
<keyword evidence="4" id="KW-1185">Reference proteome</keyword>
<evidence type="ECO:0000313" key="3">
    <source>
        <dbReference type="EMBL" id="ACL67752.1"/>
    </source>
</evidence>
<reference evidence="3" key="1">
    <citation type="submission" date="2009-01" db="EMBL/GenBank/DDBJ databases">
        <title>Complete sequence of Anaeromyxobacter dehalogenans 2CP-1.</title>
        <authorList>
            <consortium name="US DOE Joint Genome Institute"/>
            <person name="Lucas S."/>
            <person name="Copeland A."/>
            <person name="Lapidus A."/>
            <person name="Glavina del Rio T."/>
            <person name="Dalin E."/>
            <person name="Tice H."/>
            <person name="Bruce D."/>
            <person name="Goodwin L."/>
            <person name="Pitluck S."/>
            <person name="Saunders E."/>
            <person name="Brettin T."/>
            <person name="Detter J.C."/>
            <person name="Han C."/>
            <person name="Larimer F."/>
            <person name="Land M."/>
            <person name="Hauser L."/>
            <person name="Kyrpides N."/>
            <person name="Ovchinnikova G."/>
            <person name="Beliaev A.S."/>
            <person name="Richardson P."/>
        </authorList>
    </citation>
    <scope>NUCLEOTIDE SEQUENCE</scope>
    <source>
        <strain evidence="3">2CP-1</strain>
    </source>
</reference>
<dbReference type="Gene3D" id="3.40.50.720">
    <property type="entry name" value="NAD(P)-binding Rossmann-like Domain"/>
    <property type="match status" value="1"/>
</dbReference>
<dbReference type="KEGG" id="acp:A2cp1_4435"/>
<comment type="similarity">
    <text evidence="1">Belongs to the NAD(P)-dependent epimerase/dehydratase family.</text>
</comment>
<accession>B8JCN2</accession>
<protein>
    <submittedName>
        <fullName evidence="3">NAD-dependent epimerase/dehydratase</fullName>
    </submittedName>
</protein>
<evidence type="ECO:0000313" key="4">
    <source>
        <dbReference type="Proteomes" id="UP000007089"/>
    </source>
</evidence>
<dbReference type="RefSeq" id="WP_015935435.1">
    <property type="nucleotide sequence ID" value="NC_011891.1"/>
</dbReference>
<evidence type="ECO:0000259" key="2">
    <source>
        <dbReference type="Pfam" id="PF01370"/>
    </source>
</evidence>
<dbReference type="EMBL" id="CP001359">
    <property type="protein sequence ID" value="ACL67752.1"/>
    <property type="molecule type" value="Genomic_DNA"/>
</dbReference>
<gene>
    <name evidence="3" type="ordered locus">A2cp1_4435</name>
</gene>
<dbReference type="SUPFAM" id="SSF51735">
    <property type="entry name" value="NAD(P)-binding Rossmann-fold domains"/>
    <property type="match status" value="1"/>
</dbReference>
<dbReference type="InterPro" id="IPR036291">
    <property type="entry name" value="NAD(P)-bd_dom_sf"/>
</dbReference>